<evidence type="ECO:0000313" key="2">
    <source>
        <dbReference type="EMBL" id="KAF8706709.1"/>
    </source>
</evidence>
<proteinExistence type="predicted"/>
<name>A0A8H7HSM5_9AGAM</name>
<accession>A0A8H7HSM5</accession>
<feature type="region of interest" description="Disordered" evidence="1">
    <location>
        <begin position="18"/>
        <end position="40"/>
    </location>
</feature>
<sequence length="189" mass="21671">MPAASRSKLIRALRKASAQRAHAARRAARRRTESSDEGSDFIPEVSVVTPEATPLAPEVVEQTAVELRDLIILFRLNQIHNGFLTFRKVSLVPYSDLGLLRTPVQEYRAIISGTPRFVFKQNDWDRAFEVLGEVGFHVFRREELQIAAREKVNLPKMEKRLKSYVERYPLDAAIDRHFRSFKLPTPTSL</sequence>
<gene>
    <name evidence="2" type="ORF">RHS03_04654</name>
</gene>
<organism evidence="2 3">
    <name type="scientific">Rhizoctonia solani</name>
    <dbReference type="NCBI Taxonomy" id="456999"/>
    <lineage>
        <taxon>Eukaryota</taxon>
        <taxon>Fungi</taxon>
        <taxon>Dikarya</taxon>
        <taxon>Basidiomycota</taxon>
        <taxon>Agaricomycotina</taxon>
        <taxon>Agaricomycetes</taxon>
        <taxon>Cantharellales</taxon>
        <taxon>Ceratobasidiaceae</taxon>
        <taxon>Rhizoctonia</taxon>
    </lineage>
</organism>
<dbReference type="EMBL" id="JACYCD010000051">
    <property type="protein sequence ID" value="KAF8706709.1"/>
    <property type="molecule type" value="Genomic_DNA"/>
</dbReference>
<dbReference type="AlphaFoldDB" id="A0A8H7HSM5"/>
<dbReference type="Proteomes" id="UP000602905">
    <property type="component" value="Unassembled WGS sequence"/>
</dbReference>
<feature type="non-terminal residue" evidence="2">
    <location>
        <position position="189"/>
    </location>
</feature>
<evidence type="ECO:0000256" key="1">
    <source>
        <dbReference type="SAM" id="MobiDB-lite"/>
    </source>
</evidence>
<comment type="caution">
    <text evidence="2">The sequence shown here is derived from an EMBL/GenBank/DDBJ whole genome shotgun (WGS) entry which is preliminary data.</text>
</comment>
<evidence type="ECO:0000313" key="3">
    <source>
        <dbReference type="Proteomes" id="UP000602905"/>
    </source>
</evidence>
<protein>
    <submittedName>
        <fullName evidence="2">Uncharacterized protein</fullName>
    </submittedName>
</protein>
<reference evidence="2" key="1">
    <citation type="submission" date="2020-09" db="EMBL/GenBank/DDBJ databases">
        <title>Comparative genome analyses of four rice-infecting Rhizoctonia solani isolates reveal extensive enrichment of homogalacturonan modification genes.</title>
        <authorList>
            <person name="Lee D.-Y."/>
            <person name="Jeon J."/>
            <person name="Kim K.-T."/>
            <person name="Cheong K."/>
            <person name="Song H."/>
            <person name="Choi G."/>
            <person name="Ko J."/>
            <person name="Opiyo S.O."/>
            <person name="Zuo S."/>
            <person name="Madhav S."/>
            <person name="Lee Y.-H."/>
            <person name="Wang G.-L."/>
        </authorList>
    </citation>
    <scope>NUCLEOTIDE SEQUENCE</scope>
    <source>
        <strain evidence="2">AG1-IA WGL</strain>
    </source>
</reference>